<evidence type="ECO:0000256" key="3">
    <source>
        <dbReference type="ARBA" id="ARBA00022777"/>
    </source>
</evidence>
<organism evidence="5 6">
    <name type="scientific">Sesamum angolense</name>
    <dbReference type="NCBI Taxonomy" id="2727404"/>
    <lineage>
        <taxon>Eukaryota</taxon>
        <taxon>Viridiplantae</taxon>
        <taxon>Streptophyta</taxon>
        <taxon>Embryophyta</taxon>
        <taxon>Tracheophyta</taxon>
        <taxon>Spermatophyta</taxon>
        <taxon>Magnoliopsida</taxon>
        <taxon>eudicotyledons</taxon>
        <taxon>Gunneridae</taxon>
        <taxon>Pentapetalae</taxon>
        <taxon>asterids</taxon>
        <taxon>lamiids</taxon>
        <taxon>Lamiales</taxon>
        <taxon>Pedaliaceae</taxon>
        <taxon>Sesamum</taxon>
    </lineage>
</organism>
<evidence type="ECO:0000313" key="6">
    <source>
        <dbReference type="Proteomes" id="UP001289374"/>
    </source>
</evidence>
<keyword evidence="2" id="KW-0808">Transferase</keyword>
<dbReference type="Gene3D" id="3.40.1190.20">
    <property type="match status" value="1"/>
</dbReference>
<keyword evidence="3" id="KW-0418">Kinase</keyword>
<name>A0AAE1W0A2_9LAMI</name>
<comment type="similarity">
    <text evidence="1">Belongs to the carbohydrate kinase PfkB family.</text>
</comment>
<dbReference type="Pfam" id="PF00294">
    <property type="entry name" value="PfkB"/>
    <property type="match status" value="1"/>
</dbReference>
<sequence length="465" mass="51096">MENRIKNCFPEVRRSKHRRPPLSSPTHFCKAQIPIRLPPVHHPFPPVAIFFDVFPPISSHLCPLPDLHFNGVSRHPTSLTSPLHQKMRENREPTSCLVVGNYCHDVLMKDGVVLAESLGGAASFVSAVLDGVSIPSTLITKVGSDFSYSVTHPPLVSPYSKTTLFHAHFSSQIQRHDRVLKRVHACEPITPSDLPHSRRFQFGLGVGVAGEILPETLEKMLDICDTVFVDVQALIRVFDPADGTVSLVHLRDSGFHHLLRRIGFLKASSEEATYIDVEEAKKECCVVVTNGKDGCTVYHRNVEQQIAPFPAVQVDPTGAGDSFLGGLVVGVAHGLAVPDAALLGNFFGSLTVGQVGLPKFDLRLLQAVKDELQRKRLKLLGRCERQNDKLVFVRPLDHEEFHTALIEAKTSPAVPIQQCQQELPSSPRVAEHHNHLVCSGQQNALLGNACEEPIKSVDGIPDQAL</sequence>
<dbReference type="Proteomes" id="UP001289374">
    <property type="component" value="Unassembled WGS sequence"/>
</dbReference>
<dbReference type="PROSITE" id="PS00584">
    <property type="entry name" value="PFKB_KINASES_2"/>
    <property type="match status" value="1"/>
</dbReference>
<dbReference type="PANTHER" id="PTHR43085:SF13">
    <property type="entry name" value="INOSITOL 3-KINASE"/>
    <property type="match status" value="1"/>
</dbReference>
<dbReference type="InterPro" id="IPR011611">
    <property type="entry name" value="PfkB_dom"/>
</dbReference>
<dbReference type="SUPFAM" id="SSF53613">
    <property type="entry name" value="Ribokinase-like"/>
    <property type="match status" value="1"/>
</dbReference>
<evidence type="ECO:0000256" key="2">
    <source>
        <dbReference type="ARBA" id="ARBA00022679"/>
    </source>
</evidence>
<dbReference type="PANTHER" id="PTHR43085">
    <property type="entry name" value="HEXOKINASE FAMILY MEMBER"/>
    <property type="match status" value="1"/>
</dbReference>
<proteinExistence type="inferred from homology"/>
<feature type="domain" description="Carbohydrate kinase PfkB" evidence="4">
    <location>
        <begin position="283"/>
        <end position="356"/>
    </location>
</feature>
<dbReference type="InterPro" id="IPR050306">
    <property type="entry name" value="PfkB_Carbo_kinase"/>
</dbReference>
<evidence type="ECO:0000256" key="1">
    <source>
        <dbReference type="ARBA" id="ARBA00010688"/>
    </source>
</evidence>
<reference evidence="5" key="2">
    <citation type="journal article" date="2024" name="Plant">
        <title>Genomic evolution and insights into agronomic trait innovations of Sesamum species.</title>
        <authorList>
            <person name="Miao H."/>
            <person name="Wang L."/>
            <person name="Qu L."/>
            <person name="Liu H."/>
            <person name="Sun Y."/>
            <person name="Le M."/>
            <person name="Wang Q."/>
            <person name="Wei S."/>
            <person name="Zheng Y."/>
            <person name="Lin W."/>
            <person name="Duan Y."/>
            <person name="Cao H."/>
            <person name="Xiong S."/>
            <person name="Wang X."/>
            <person name="Wei L."/>
            <person name="Li C."/>
            <person name="Ma Q."/>
            <person name="Ju M."/>
            <person name="Zhao R."/>
            <person name="Li G."/>
            <person name="Mu C."/>
            <person name="Tian Q."/>
            <person name="Mei H."/>
            <person name="Zhang T."/>
            <person name="Gao T."/>
            <person name="Zhang H."/>
        </authorList>
    </citation>
    <scope>NUCLEOTIDE SEQUENCE</scope>
    <source>
        <strain evidence="5">K16</strain>
    </source>
</reference>
<evidence type="ECO:0000259" key="4">
    <source>
        <dbReference type="Pfam" id="PF00294"/>
    </source>
</evidence>
<dbReference type="EMBL" id="JACGWL010000725">
    <property type="protein sequence ID" value="KAK4382285.1"/>
    <property type="molecule type" value="Genomic_DNA"/>
</dbReference>
<evidence type="ECO:0000313" key="5">
    <source>
        <dbReference type="EMBL" id="KAK4382285.1"/>
    </source>
</evidence>
<accession>A0AAE1W0A2</accession>
<dbReference type="GO" id="GO:0010264">
    <property type="term" value="P:myo-inositol hexakisphosphate biosynthetic process"/>
    <property type="evidence" value="ECO:0007669"/>
    <property type="project" value="TreeGrafter"/>
</dbReference>
<dbReference type="InterPro" id="IPR002173">
    <property type="entry name" value="Carboh/pur_kinase_PfkB_CS"/>
</dbReference>
<comment type="caution">
    <text evidence="5">The sequence shown here is derived from an EMBL/GenBank/DDBJ whole genome shotgun (WGS) entry which is preliminary data.</text>
</comment>
<gene>
    <name evidence="5" type="ORF">Sango_2886800</name>
</gene>
<dbReference type="InterPro" id="IPR029056">
    <property type="entry name" value="Ribokinase-like"/>
</dbReference>
<keyword evidence="6" id="KW-1185">Reference proteome</keyword>
<dbReference type="GO" id="GO:0016301">
    <property type="term" value="F:kinase activity"/>
    <property type="evidence" value="ECO:0007669"/>
    <property type="project" value="UniProtKB-KW"/>
</dbReference>
<reference evidence="5" key="1">
    <citation type="submission" date="2020-06" db="EMBL/GenBank/DDBJ databases">
        <authorList>
            <person name="Li T."/>
            <person name="Hu X."/>
            <person name="Zhang T."/>
            <person name="Song X."/>
            <person name="Zhang H."/>
            <person name="Dai N."/>
            <person name="Sheng W."/>
            <person name="Hou X."/>
            <person name="Wei L."/>
        </authorList>
    </citation>
    <scope>NUCLEOTIDE SEQUENCE</scope>
    <source>
        <strain evidence="5">K16</strain>
        <tissue evidence="5">Leaf</tissue>
    </source>
</reference>
<dbReference type="AlphaFoldDB" id="A0AAE1W0A2"/>
<protein>
    <submittedName>
        <fullName evidence="5">Inositol 3-kinase</fullName>
    </submittedName>
</protein>